<dbReference type="Gene3D" id="3.30.565.10">
    <property type="entry name" value="Histidine kinase-like ATPase, C-terminal domain"/>
    <property type="match status" value="1"/>
</dbReference>
<dbReference type="Proteomes" id="UP000578686">
    <property type="component" value="Unassembled WGS sequence"/>
</dbReference>
<dbReference type="EMBL" id="JAAVJD010000002">
    <property type="protein sequence ID" value="NJQ04095.1"/>
    <property type="molecule type" value="Genomic_DNA"/>
</dbReference>
<dbReference type="InterPro" id="IPR036890">
    <property type="entry name" value="HATPase_C_sf"/>
</dbReference>
<reference evidence="2 3" key="1">
    <citation type="submission" date="2020-03" db="EMBL/GenBank/DDBJ databases">
        <title>Draft genome of Streptomyces sp. ventii, isolated from the Axial Seamount in the Pacific Ocean, and resequencing of the two type strains Streptomyces lonarensis strain NCL 716 and Streptomyces bohaiensis strain 11A07.</title>
        <authorList>
            <person name="Loughran R.M."/>
            <person name="Pfannmuller K.M."/>
            <person name="Wasson B.J."/>
            <person name="Deadmond M.C."/>
            <person name="Paddock B.E."/>
            <person name="Koyack M.J."/>
            <person name="Gallegos D.A."/>
            <person name="Mitchell E.A."/>
            <person name="Ushijima B."/>
            <person name="Saw J.H."/>
            <person name="Mcphail K.L."/>
            <person name="Videau P."/>
        </authorList>
    </citation>
    <scope>NUCLEOTIDE SEQUENCE [LARGE SCALE GENOMIC DNA]</scope>
    <source>
        <strain evidence="2 3">NCL716</strain>
    </source>
</reference>
<evidence type="ECO:0000313" key="2">
    <source>
        <dbReference type="EMBL" id="NJQ04095.1"/>
    </source>
</evidence>
<protein>
    <submittedName>
        <fullName evidence="2">ATP-binding protein</fullName>
    </submittedName>
</protein>
<dbReference type="Pfam" id="PF13589">
    <property type="entry name" value="HATPase_c_3"/>
    <property type="match status" value="1"/>
</dbReference>
<comment type="caution">
    <text evidence="2">The sequence shown here is derived from an EMBL/GenBank/DDBJ whole genome shotgun (WGS) entry which is preliminary data.</text>
</comment>
<keyword evidence="3" id="KW-1185">Reference proteome</keyword>
<keyword evidence="2" id="KW-0067">ATP-binding</keyword>
<dbReference type="SUPFAM" id="SSF55874">
    <property type="entry name" value="ATPase domain of HSP90 chaperone/DNA topoisomerase II/histidine kinase"/>
    <property type="match status" value="1"/>
</dbReference>
<dbReference type="RefSeq" id="WP_167967400.1">
    <property type="nucleotide sequence ID" value="NZ_BHZG01000021.1"/>
</dbReference>
<evidence type="ECO:0000256" key="1">
    <source>
        <dbReference type="SAM" id="MobiDB-lite"/>
    </source>
</evidence>
<dbReference type="AlphaFoldDB" id="A0A7X6HX91"/>
<name>A0A7X6HX91_9ACTN</name>
<feature type="compositionally biased region" description="Basic and acidic residues" evidence="1">
    <location>
        <begin position="423"/>
        <end position="450"/>
    </location>
</feature>
<dbReference type="GO" id="GO:0005524">
    <property type="term" value="F:ATP binding"/>
    <property type="evidence" value="ECO:0007669"/>
    <property type="project" value="UniProtKB-KW"/>
</dbReference>
<accession>A0A7X6HX91</accession>
<proteinExistence type="predicted"/>
<gene>
    <name evidence="2" type="ORF">HCN56_00515</name>
</gene>
<sequence>MVEQHGQPAPDAVVAEVPINPGRVLRAIARIGYTPESAICDIVDNSVAANARRVAIVLERQPNVAESRRNSAARYVIADDGDGMDETSLIEALGLGTERPYDKDSLGKYGLGLKSAGLSQGDRLVVVSAPRGGSWSKVVLDLPHVEKVGKLECLVMEPNEVDLARIEQLIPGAEHGTVVTIEKVHKSNHPSIRKTREALKRNLGVTYFYFLQGGDREFDIWLDGEPVAPFDPLFVDEADAGGNLDDSTWDGRSVRWLERQRSVVLDSENGVRAQLEATQLVHPPAFDNPAEIRKKYMIGAGHYGFYIYRNRRLIRWAERFDGIIPTDQDFFAFRGRILIDDTADDAFNIDVKKSQILLSEEAEQSLDDAVHEAKRQSKVAWKTAAKILRRKANSDPYSKAAEALSEIEFPDLLPADPDDVMAEAERSKRAEKESVRHPLKSGEREQARKDGARVTLVDQLDDNALWERAHDATLGTVVRVNRSHRFMRMFEERFGSDADVVLLLQALFLSLAFAESGTVRNKQDLDDEIIEEVFVRFRNQASAAVYKATTDALERRFA</sequence>
<keyword evidence="2" id="KW-0547">Nucleotide-binding</keyword>
<feature type="region of interest" description="Disordered" evidence="1">
    <location>
        <begin position="422"/>
        <end position="450"/>
    </location>
</feature>
<evidence type="ECO:0000313" key="3">
    <source>
        <dbReference type="Proteomes" id="UP000578686"/>
    </source>
</evidence>
<organism evidence="2 3">
    <name type="scientific">Streptomyces lonarensis</name>
    <dbReference type="NCBI Taxonomy" id="700599"/>
    <lineage>
        <taxon>Bacteria</taxon>
        <taxon>Bacillati</taxon>
        <taxon>Actinomycetota</taxon>
        <taxon>Actinomycetes</taxon>
        <taxon>Kitasatosporales</taxon>
        <taxon>Streptomycetaceae</taxon>
        <taxon>Streptomyces</taxon>
    </lineage>
</organism>